<sequence>MAFLGKEYKFEKQENFEDFVNALGLSPEQTQGYLNYTPSVKFTQDGDSYTVTTTTPQTKNETTFKSGVTFEDKVADRACQTTITVAGDTVTRVQKFDDGNSLTIVRQFSGDEMIVSLSTSKWDGVAKRYYKA</sequence>
<evidence type="ECO:0000313" key="2">
    <source>
        <dbReference type="Proteomes" id="UP001231649"/>
    </source>
</evidence>
<accession>A0ACC2QB82</accession>
<organism evidence="1 2">
    <name type="scientific">Mythimna loreyi</name>
    <dbReference type="NCBI Taxonomy" id="667449"/>
    <lineage>
        <taxon>Eukaryota</taxon>
        <taxon>Metazoa</taxon>
        <taxon>Ecdysozoa</taxon>
        <taxon>Arthropoda</taxon>
        <taxon>Hexapoda</taxon>
        <taxon>Insecta</taxon>
        <taxon>Pterygota</taxon>
        <taxon>Neoptera</taxon>
        <taxon>Endopterygota</taxon>
        <taxon>Lepidoptera</taxon>
        <taxon>Glossata</taxon>
        <taxon>Ditrysia</taxon>
        <taxon>Noctuoidea</taxon>
        <taxon>Noctuidae</taxon>
        <taxon>Noctuinae</taxon>
        <taxon>Hadenini</taxon>
        <taxon>Mythimna</taxon>
    </lineage>
</organism>
<dbReference type="Proteomes" id="UP001231649">
    <property type="component" value="Chromosome 21"/>
</dbReference>
<reference evidence="1" key="1">
    <citation type="submission" date="2023-03" db="EMBL/GenBank/DDBJ databases">
        <title>Chromosome-level genomes of two armyworms, Mythimna separata and Mythimna loreyi, provide insights into the biosynthesis and reception of sex pheromones.</title>
        <authorList>
            <person name="Zhao H."/>
        </authorList>
    </citation>
    <scope>NUCLEOTIDE SEQUENCE</scope>
    <source>
        <strain evidence="1">BeijingLab</strain>
    </source>
</reference>
<dbReference type="EMBL" id="CM056797">
    <property type="protein sequence ID" value="KAJ8712733.1"/>
    <property type="molecule type" value="Genomic_DNA"/>
</dbReference>
<proteinExistence type="predicted"/>
<keyword evidence="2" id="KW-1185">Reference proteome</keyword>
<name>A0ACC2QB82_9NEOP</name>
<protein>
    <submittedName>
        <fullName evidence="1">Uncharacterized protein</fullName>
    </submittedName>
</protein>
<gene>
    <name evidence="1" type="ORF">PYW08_008037</name>
</gene>
<evidence type="ECO:0000313" key="1">
    <source>
        <dbReference type="EMBL" id="KAJ8712733.1"/>
    </source>
</evidence>
<comment type="caution">
    <text evidence="1">The sequence shown here is derived from an EMBL/GenBank/DDBJ whole genome shotgun (WGS) entry which is preliminary data.</text>
</comment>